<dbReference type="SUPFAM" id="SSF55811">
    <property type="entry name" value="Nudix"/>
    <property type="match status" value="1"/>
</dbReference>
<protein>
    <recommendedName>
        <fullName evidence="3">Nudix hydrolase domain-containing protein</fullName>
    </recommendedName>
</protein>
<dbReference type="Proteomes" id="UP001516023">
    <property type="component" value="Unassembled WGS sequence"/>
</dbReference>
<comment type="caution">
    <text evidence="1">The sequence shown here is derived from an EMBL/GenBank/DDBJ whole genome shotgun (WGS) entry which is preliminary data.</text>
</comment>
<reference evidence="1 2" key="1">
    <citation type="journal article" date="2020" name="G3 (Bethesda)">
        <title>Improved Reference Genome for Cyclotella cryptica CCMP332, a Model for Cell Wall Morphogenesis, Salinity Adaptation, and Lipid Production in Diatoms (Bacillariophyta).</title>
        <authorList>
            <person name="Roberts W.R."/>
            <person name="Downey K.M."/>
            <person name="Ruck E.C."/>
            <person name="Traller J.C."/>
            <person name="Alverson A.J."/>
        </authorList>
    </citation>
    <scope>NUCLEOTIDE SEQUENCE [LARGE SCALE GENOMIC DNA]</scope>
    <source>
        <strain evidence="1 2">CCMP332</strain>
    </source>
</reference>
<gene>
    <name evidence="1" type="ORF">HJC23_014020</name>
</gene>
<sequence length="241" mass="26919">MTAYNIDDDYKAFIVPIHPNHGILLLYCTRKKSKGPHHQLPGGHVDKEDFDRAVMMSPGVRGANHLLLACKIGAARELFEETGIDLRKSLDRLKPLQLRSTNGSEDDELSCEFKKRLLFSVHISDNDMFIKGSGFVSAMNKNLRHLKLKLSHEHQGFVFESSIVTATELLTKHSGGKISVALKSAIDLGAIACELPADTTPDAPIVQHSDDELQVQENEIIPRSHKKNVFDCLDCCRAKWH</sequence>
<dbReference type="AlphaFoldDB" id="A0ABD3QSP4"/>
<dbReference type="InterPro" id="IPR015797">
    <property type="entry name" value="NUDIX_hydrolase-like_dom_sf"/>
</dbReference>
<keyword evidence="2" id="KW-1185">Reference proteome</keyword>
<dbReference type="Gene3D" id="3.90.79.10">
    <property type="entry name" value="Nucleoside Triphosphate Pyrophosphohydrolase"/>
    <property type="match status" value="1"/>
</dbReference>
<dbReference type="EMBL" id="JABMIG020000013">
    <property type="protein sequence ID" value="KAL3803472.1"/>
    <property type="molecule type" value="Genomic_DNA"/>
</dbReference>
<evidence type="ECO:0008006" key="3">
    <source>
        <dbReference type="Google" id="ProtNLM"/>
    </source>
</evidence>
<organism evidence="1 2">
    <name type="scientific">Cyclotella cryptica</name>
    <dbReference type="NCBI Taxonomy" id="29204"/>
    <lineage>
        <taxon>Eukaryota</taxon>
        <taxon>Sar</taxon>
        <taxon>Stramenopiles</taxon>
        <taxon>Ochrophyta</taxon>
        <taxon>Bacillariophyta</taxon>
        <taxon>Coscinodiscophyceae</taxon>
        <taxon>Thalassiosirophycidae</taxon>
        <taxon>Stephanodiscales</taxon>
        <taxon>Stephanodiscaceae</taxon>
        <taxon>Cyclotella</taxon>
    </lineage>
</organism>
<proteinExistence type="predicted"/>
<accession>A0ABD3QSP4</accession>
<evidence type="ECO:0000313" key="2">
    <source>
        <dbReference type="Proteomes" id="UP001516023"/>
    </source>
</evidence>
<name>A0ABD3QSP4_9STRA</name>
<dbReference type="CDD" id="cd02883">
    <property type="entry name" value="NUDIX_Hydrolase"/>
    <property type="match status" value="1"/>
</dbReference>
<evidence type="ECO:0000313" key="1">
    <source>
        <dbReference type="EMBL" id="KAL3803472.1"/>
    </source>
</evidence>